<accession>A0AA43QFE4</accession>
<evidence type="ECO:0000256" key="2">
    <source>
        <dbReference type="ARBA" id="ARBA00022692"/>
    </source>
</evidence>
<feature type="region of interest" description="Disordered" evidence="5">
    <location>
        <begin position="83"/>
        <end position="103"/>
    </location>
</feature>
<evidence type="ECO:0000256" key="4">
    <source>
        <dbReference type="ARBA" id="ARBA00023136"/>
    </source>
</evidence>
<feature type="transmembrane region" description="Helical" evidence="6">
    <location>
        <begin position="381"/>
        <end position="405"/>
    </location>
</feature>
<dbReference type="PANTHER" id="PTHR42718">
    <property type="entry name" value="MAJOR FACILITATOR SUPERFAMILY MULTIDRUG TRANSPORTER MFSC"/>
    <property type="match status" value="1"/>
</dbReference>
<feature type="compositionally biased region" description="Polar residues" evidence="5">
    <location>
        <begin position="46"/>
        <end position="58"/>
    </location>
</feature>
<gene>
    <name evidence="8" type="ORF">OHK93_000694</name>
</gene>
<keyword evidence="9" id="KW-1185">Reference proteome</keyword>
<comment type="subcellular location">
    <subcellularLocation>
        <location evidence="1">Membrane</location>
        <topology evidence="1">Multi-pass membrane protein</topology>
    </subcellularLocation>
</comment>
<dbReference type="Proteomes" id="UP001161017">
    <property type="component" value="Unassembled WGS sequence"/>
</dbReference>
<dbReference type="InterPro" id="IPR020846">
    <property type="entry name" value="MFS_dom"/>
</dbReference>
<keyword evidence="2 6" id="KW-0812">Transmembrane</keyword>
<evidence type="ECO:0000313" key="9">
    <source>
        <dbReference type="Proteomes" id="UP001161017"/>
    </source>
</evidence>
<reference evidence="8" key="1">
    <citation type="journal article" date="2023" name="Genome Biol. Evol.">
        <title>First Whole Genome Sequence and Flow Cytometry Genome Size Data for the Lichen-Forming Fungus Ramalina farinacea (Ascomycota).</title>
        <authorList>
            <person name="Llewellyn T."/>
            <person name="Mian S."/>
            <person name="Hill R."/>
            <person name="Leitch I.J."/>
            <person name="Gaya E."/>
        </authorList>
    </citation>
    <scope>NUCLEOTIDE SEQUENCE</scope>
    <source>
        <strain evidence="8">LIQ254RAFAR</strain>
    </source>
</reference>
<feature type="domain" description="Major facilitator superfamily (MFS) profile" evidence="7">
    <location>
        <begin position="121"/>
        <end position="478"/>
    </location>
</feature>
<evidence type="ECO:0000256" key="5">
    <source>
        <dbReference type="SAM" id="MobiDB-lite"/>
    </source>
</evidence>
<dbReference type="GO" id="GO:0022857">
    <property type="term" value="F:transmembrane transporter activity"/>
    <property type="evidence" value="ECO:0007669"/>
    <property type="project" value="InterPro"/>
</dbReference>
<dbReference type="GO" id="GO:0016020">
    <property type="term" value="C:membrane"/>
    <property type="evidence" value="ECO:0007669"/>
    <property type="project" value="UniProtKB-SubCell"/>
</dbReference>
<feature type="transmembrane region" description="Helical" evidence="6">
    <location>
        <begin position="417"/>
        <end position="435"/>
    </location>
</feature>
<dbReference type="AlphaFoldDB" id="A0AA43QFE4"/>
<protein>
    <recommendedName>
        <fullName evidence="7">Major facilitator superfamily (MFS) profile domain-containing protein</fullName>
    </recommendedName>
</protein>
<name>A0AA43QFE4_9LECA</name>
<sequence length="478" mass="51555">MAPSSSSNSTGDEIQPAGQRHDRHSSLEKADLSPALRANVDVEPSLNDQSVFESSPANEPNPKSGEISDAADAAAIVHSKALPSGAAGGSAEDEESESVRLDRLGRQRPAQFPSIYSEIAFAYSIVASQMLAEYFVSGFNVILPSLIITLDIPPASSVWPASAFSLVTAAFLLPFGRLADMYGGYVVYVGGLAWFTIWSIIAGFSTNELMLDFCRALQGLGPAAFLPAGVMLIGSVYRPGPRKNVMFSLYGGAAPLGFFMGVFFAGLTGQYLRFGWYFWIGGLLTVTTIVPAYFTIPSDMAERRKMGVQMDWWGTFLIVTGLILLVFAITDASHAPQGWSTPYIPTCLILGIFLLGAAFYVEGWVSAHPLLPPDLFKVPYLTPLFIALFFSYGILGTFLLYATLYMQNIMSATPLQVTAWFVPMSITGMCISVAGGYVLHLLPGTILMLLGGWGGVSLRSSSRSLRRGRITGLTFFLL</sequence>
<feature type="region of interest" description="Disordered" evidence="5">
    <location>
        <begin position="1"/>
        <end position="68"/>
    </location>
</feature>
<evidence type="ECO:0000256" key="6">
    <source>
        <dbReference type="SAM" id="Phobius"/>
    </source>
</evidence>
<evidence type="ECO:0000259" key="7">
    <source>
        <dbReference type="PROSITE" id="PS50850"/>
    </source>
</evidence>
<feature type="transmembrane region" description="Helical" evidence="6">
    <location>
        <begin position="157"/>
        <end position="176"/>
    </location>
</feature>
<dbReference type="PROSITE" id="PS50850">
    <property type="entry name" value="MFS"/>
    <property type="match status" value="1"/>
</dbReference>
<feature type="transmembrane region" description="Helical" evidence="6">
    <location>
        <begin position="312"/>
        <end position="330"/>
    </location>
</feature>
<evidence type="ECO:0000256" key="3">
    <source>
        <dbReference type="ARBA" id="ARBA00022989"/>
    </source>
</evidence>
<evidence type="ECO:0000256" key="1">
    <source>
        <dbReference type="ARBA" id="ARBA00004141"/>
    </source>
</evidence>
<dbReference type="SUPFAM" id="SSF103473">
    <property type="entry name" value="MFS general substrate transporter"/>
    <property type="match status" value="2"/>
</dbReference>
<organism evidence="8 9">
    <name type="scientific">Ramalina farinacea</name>
    <dbReference type="NCBI Taxonomy" id="258253"/>
    <lineage>
        <taxon>Eukaryota</taxon>
        <taxon>Fungi</taxon>
        <taxon>Dikarya</taxon>
        <taxon>Ascomycota</taxon>
        <taxon>Pezizomycotina</taxon>
        <taxon>Lecanoromycetes</taxon>
        <taxon>OSLEUM clade</taxon>
        <taxon>Lecanoromycetidae</taxon>
        <taxon>Lecanorales</taxon>
        <taxon>Lecanorineae</taxon>
        <taxon>Ramalinaceae</taxon>
        <taxon>Ramalina</taxon>
    </lineage>
</organism>
<comment type="caution">
    <text evidence="8">The sequence shown here is derived from an EMBL/GenBank/DDBJ whole genome shotgun (WGS) entry which is preliminary data.</text>
</comment>
<feature type="transmembrane region" description="Helical" evidence="6">
    <location>
        <begin position="131"/>
        <end position="150"/>
    </location>
</feature>
<dbReference type="PANTHER" id="PTHR42718:SF36">
    <property type="entry name" value="MULTIDRUG TRANSPORTER, PUTATIVE (AFU_ORTHOLOGUE AFUA_4G13820)-RELATED"/>
    <property type="match status" value="1"/>
</dbReference>
<dbReference type="InterPro" id="IPR036259">
    <property type="entry name" value="MFS_trans_sf"/>
</dbReference>
<dbReference type="EMBL" id="JAPUFD010000001">
    <property type="protein sequence ID" value="MDI1485556.1"/>
    <property type="molecule type" value="Genomic_DNA"/>
</dbReference>
<proteinExistence type="predicted"/>
<dbReference type="InterPro" id="IPR011701">
    <property type="entry name" value="MFS"/>
</dbReference>
<dbReference type="Pfam" id="PF07690">
    <property type="entry name" value="MFS_1"/>
    <property type="match status" value="1"/>
</dbReference>
<feature type="transmembrane region" description="Helical" evidence="6">
    <location>
        <begin position="249"/>
        <end position="267"/>
    </location>
</feature>
<keyword evidence="4 6" id="KW-0472">Membrane</keyword>
<feature type="transmembrane region" description="Helical" evidence="6">
    <location>
        <begin position="182"/>
        <end position="204"/>
    </location>
</feature>
<dbReference type="Gene3D" id="1.20.1250.20">
    <property type="entry name" value="MFS general substrate transporter like domains"/>
    <property type="match status" value="1"/>
</dbReference>
<feature type="transmembrane region" description="Helical" evidence="6">
    <location>
        <begin position="342"/>
        <end position="361"/>
    </location>
</feature>
<feature type="compositionally biased region" description="Polar residues" evidence="5">
    <location>
        <begin position="1"/>
        <end position="12"/>
    </location>
</feature>
<evidence type="ECO:0000313" key="8">
    <source>
        <dbReference type="EMBL" id="MDI1485556.1"/>
    </source>
</evidence>
<feature type="transmembrane region" description="Helical" evidence="6">
    <location>
        <begin position="441"/>
        <end position="458"/>
    </location>
</feature>
<feature type="transmembrane region" description="Helical" evidence="6">
    <location>
        <begin position="274"/>
        <end position="296"/>
    </location>
</feature>
<keyword evidence="3 6" id="KW-1133">Transmembrane helix</keyword>